<proteinExistence type="predicted"/>
<reference evidence="1 2" key="1">
    <citation type="submission" date="2018-03" db="EMBL/GenBank/DDBJ databases">
        <title>First report of an OXA-48+CTX-M-M-producing Kluyvera ascorbata clone recovered from patients admitted in a University Hospital in Madrid, Spain.</title>
        <authorList>
            <person name="Hernandez-Garcia M."/>
            <person name="Leon-Sampedro R."/>
            <person name="Perez-Viso B."/>
            <person name="Morosini M.I."/>
            <person name="Lopez-Fresnena N."/>
            <person name="Coque T.M."/>
            <person name="Bonten M."/>
            <person name="Malhotra-Kumar S."/>
            <person name="Ruiz-Garbajosa P."/>
            <person name="Canton R."/>
        </authorList>
    </citation>
    <scope>NUCLEOTIDE SEQUENCE [LARGE SCALE GENOMIC DNA]</scope>
    <source>
        <strain evidence="1 2">KA2</strain>
    </source>
</reference>
<dbReference type="Pfam" id="PF13704">
    <property type="entry name" value="Glyco_tranf_2_4"/>
    <property type="match status" value="1"/>
</dbReference>
<gene>
    <name evidence="1" type="ORF">C8256_01660</name>
</gene>
<dbReference type="SUPFAM" id="SSF53448">
    <property type="entry name" value="Nucleotide-diphospho-sugar transferases"/>
    <property type="match status" value="1"/>
</dbReference>
<dbReference type="EMBL" id="PYHO01000001">
    <property type="protein sequence ID" value="PSR48722.1"/>
    <property type="molecule type" value="Genomic_DNA"/>
</dbReference>
<sequence>MHYNSKMEIIRCYIKISLNKSNPNVLCLLPVRNGEQHLLSYFENVRQFTNGIIALDDGSIDGTIKLLNEEPLVLEVISHPKRDSYAGRDDSYNRQKLLNASAKYKPKWILWLDADELIAPCDIPLVHKLIDDIAVSGNAYAFEVLRMVVDLEHFDLHKLWVYRFFHYQKEQYLPQSRLHFDPIPTDIPETHQFRTIIRILHKGSMTADDRRLRFRKYKEADPKLVWQSSYINLLKPTGYLWKLRPYITEEILILP</sequence>
<evidence type="ECO:0000313" key="2">
    <source>
        <dbReference type="Proteomes" id="UP000240892"/>
    </source>
</evidence>
<organism evidence="1 2">
    <name type="scientific">Kluyvera genomosp. 2</name>
    <dbReference type="NCBI Taxonomy" id="2774054"/>
    <lineage>
        <taxon>Bacteria</taxon>
        <taxon>Pseudomonadati</taxon>
        <taxon>Pseudomonadota</taxon>
        <taxon>Gammaproteobacteria</taxon>
        <taxon>Enterobacterales</taxon>
        <taxon>Enterobacteriaceae</taxon>
        <taxon>Kluyvera</taxon>
    </lineage>
</organism>
<name>A0A2T2Y860_9ENTR</name>
<protein>
    <recommendedName>
        <fullName evidence="3">Glycosyl transferase family 2</fullName>
    </recommendedName>
</protein>
<keyword evidence="2" id="KW-1185">Reference proteome</keyword>
<dbReference type="AlphaFoldDB" id="A0A2T2Y860"/>
<dbReference type="Gene3D" id="3.90.550.10">
    <property type="entry name" value="Spore Coat Polysaccharide Biosynthesis Protein SpsA, Chain A"/>
    <property type="match status" value="1"/>
</dbReference>
<evidence type="ECO:0008006" key="3">
    <source>
        <dbReference type="Google" id="ProtNLM"/>
    </source>
</evidence>
<evidence type="ECO:0000313" key="1">
    <source>
        <dbReference type="EMBL" id="PSR48722.1"/>
    </source>
</evidence>
<accession>A0A2T2Y860</accession>
<dbReference type="Proteomes" id="UP000240892">
    <property type="component" value="Unassembled WGS sequence"/>
</dbReference>
<comment type="caution">
    <text evidence="1">The sequence shown here is derived from an EMBL/GenBank/DDBJ whole genome shotgun (WGS) entry which is preliminary data.</text>
</comment>
<dbReference type="InterPro" id="IPR029044">
    <property type="entry name" value="Nucleotide-diphossugar_trans"/>
</dbReference>